<dbReference type="Pfam" id="PF06990">
    <property type="entry name" value="Gal-3-0_sulfotr"/>
    <property type="match status" value="1"/>
</dbReference>
<evidence type="ECO:0000313" key="10">
    <source>
        <dbReference type="EMBL" id="LAA07541.1"/>
    </source>
</evidence>
<dbReference type="PANTHER" id="PTHR14647">
    <property type="entry name" value="GALACTOSE-3-O-SULFOTRANSFERASE"/>
    <property type="match status" value="1"/>
</dbReference>
<evidence type="ECO:0000256" key="9">
    <source>
        <dbReference type="ARBA" id="ARBA00023180"/>
    </source>
</evidence>
<keyword evidence="5" id="KW-0735">Signal-anchor</keyword>
<evidence type="ECO:0000256" key="8">
    <source>
        <dbReference type="ARBA" id="ARBA00023136"/>
    </source>
</evidence>
<evidence type="ECO:0000256" key="1">
    <source>
        <dbReference type="ARBA" id="ARBA00004323"/>
    </source>
</evidence>
<sequence length="103" mass="12130">MRYAHQNDLTLVIPIVPKSHYFSLVKPFRKEMVAGAPWEILGYNILCHHLVFNKVAIEAVMPKDSIYLSIVRHPVSMFESLYEYDELQDSILMVRRIDLKYAY</sequence>
<dbReference type="OrthoDB" id="514299at2759"/>
<dbReference type="AlphaFoldDB" id="A0A2L2YHC1"/>
<keyword evidence="8" id="KW-0472">Membrane</keyword>
<dbReference type="GO" id="GO:0001733">
    <property type="term" value="F:galactosylceramide sulfotransferase activity"/>
    <property type="evidence" value="ECO:0007669"/>
    <property type="project" value="InterPro"/>
</dbReference>
<evidence type="ECO:0000256" key="2">
    <source>
        <dbReference type="ARBA" id="ARBA00008124"/>
    </source>
</evidence>
<protein>
    <submittedName>
        <fullName evidence="10">Galactose-3-O-sulfotransferase 3</fullName>
    </submittedName>
</protein>
<evidence type="ECO:0000256" key="7">
    <source>
        <dbReference type="ARBA" id="ARBA00023034"/>
    </source>
</evidence>
<organism evidence="10">
    <name type="scientific">Parasteatoda tepidariorum</name>
    <name type="common">Common house spider</name>
    <name type="synonym">Achaearanea tepidariorum</name>
    <dbReference type="NCBI Taxonomy" id="114398"/>
    <lineage>
        <taxon>Eukaryota</taxon>
        <taxon>Metazoa</taxon>
        <taxon>Ecdysozoa</taxon>
        <taxon>Arthropoda</taxon>
        <taxon>Chelicerata</taxon>
        <taxon>Arachnida</taxon>
        <taxon>Araneae</taxon>
        <taxon>Araneomorphae</taxon>
        <taxon>Entelegynae</taxon>
        <taxon>Araneoidea</taxon>
        <taxon>Theridiidae</taxon>
        <taxon>Parasteatoda</taxon>
    </lineage>
</organism>
<dbReference type="GO" id="GO:0000139">
    <property type="term" value="C:Golgi membrane"/>
    <property type="evidence" value="ECO:0007669"/>
    <property type="project" value="UniProtKB-SubCell"/>
</dbReference>
<dbReference type="GO" id="GO:0009247">
    <property type="term" value="P:glycolipid biosynthetic process"/>
    <property type="evidence" value="ECO:0007669"/>
    <property type="project" value="InterPro"/>
</dbReference>
<comment type="subcellular location">
    <subcellularLocation>
        <location evidence="1">Golgi apparatus membrane</location>
        <topology evidence="1">Single-pass type II membrane protein</topology>
    </subcellularLocation>
</comment>
<name>A0A2L2YHC1_PARTP</name>
<dbReference type="Gene3D" id="3.40.50.300">
    <property type="entry name" value="P-loop containing nucleotide triphosphate hydrolases"/>
    <property type="match status" value="1"/>
</dbReference>
<evidence type="ECO:0000256" key="6">
    <source>
        <dbReference type="ARBA" id="ARBA00022989"/>
    </source>
</evidence>
<evidence type="ECO:0000256" key="4">
    <source>
        <dbReference type="ARBA" id="ARBA00022692"/>
    </source>
</evidence>
<accession>A0A2L2YHC1</accession>
<dbReference type="InterPro" id="IPR009729">
    <property type="entry name" value="Gal-3-0_sulfotransfrase"/>
</dbReference>
<comment type="similarity">
    <text evidence="2">Belongs to the galactose-3-O-sulfotransferase family.</text>
</comment>
<dbReference type="InterPro" id="IPR027417">
    <property type="entry name" value="P-loop_NTPase"/>
</dbReference>
<keyword evidence="3 10" id="KW-0808">Transferase</keyword>
<dbReference type="PANTHER" id="PTHR14647:SF87">
    <property type="entry name" value="PUTATIVE-RELATED"/>
    <property type="match status" value="1"/>
</dbReference>
<keyword evidence="4" id="KW-0812">Transmembrane</keyword>
<evidence type="ECO:0000256" key="3">
    <source>
        <dbReference type="ARBA" id="ARBA00022679"/>
    </source>
</evidence>
<evidence type="ECO:0000256" key="5">
    <source>
        <dbReference type="ARBA" id="ARBA00022968"/>
    </source>
</evidence>
<proteinExistence type="evidence at transcript level"/>
<keyword evidence="6" id="KW-1133">Transmembrane helix</keyword>
<reference evidence="10" key="1">
    <citation type="journal article" date="2016" name="Mol. Ecol. Resour.">
        <title>Evaluation of the impact of RNA preservation methods of spiders for de novo transcriptome assembly.</title>
        <authorList>
            <person name="Kono N."/>
            <person name="Nakamura H."/>
            <person name="Ito Y."/>
            <person name="Tomita M."/>
            <person name="Arakawa K."/>
        </authorList>
    </citation>
    <scope>NUCLEOTIDE SEQUENCE</scope>
    <source>
        <tissue evidence="10">Whole body</tissue>
    </source>
</reference>
<keyword evidence="7" id="KW-0333">Golgi apparatus</keyword>
<keyword evidence="9" id="KW-0325">Glycoprotein</keyword>
<dbReference type="EMBL" id="IAAA01024100">
    <property type="protein sequence ID" value="LAA07541.1"/>
    <property type="molecule type" value="mRNA"/>
</dbReference>